<sequence>MAPIHAGAAASVKPSTAGSPFFNKRFIVKSSSEYVSFGTKIIEHMLKYIHEYEITYILV</sequence>
<reference evidence="3" key="1">
    <citation type="journal article" date="2019" name="Int. J. Syst. Evol. Microbiol.">
        <title>The Global Catalogue of Microorganisms (GCM) 10K type strain sequencing project: providing services to taxonomists for standard genome sequencing and annotation.</title>
        <authorList>
            <consortium name="The Broad Institute Genomics Platform"/>
            <consortium name="The Broad Institute Genome Sequencing Center for Infectious Disease"/>
            <person name="Wu L."/>
            <person name="Ma J."/>
        </authorList>
    </citation>
    <scope>NUCLEOTIDE SEQUENCE [LARGE SCALE GENOMIC DNA]</scope>
    <source>
        <strain evidence="3">CCM 8702</strain>
    </source>
</reference>
<organism evidence="2 3">
    <name type="scientific">Saccharibacillus endophyticus</name>
    <dbReference type="NCBI Taxonomy" id="2060666"/>
    <lineage>
        <taxon>Bacteria</taxon>
        <taxon>Bacillati</taxon>
        <taxon>Bacillota</taxon>
        <taxon>Bacilli</taxon>
        <taxon>Bacillales</taxon>
        <taxon>Paenibacillaceae</taxon>
        <taxon>Saccharibacillus</taxon>
    </lineage>
</organism>
<comment type="caution">
    <text evidence="2">The sequence shown here is derived from an EMBL/GenBank/DDBJ whole genome shotgun (WGS) entry which is preliminary data.</text>
</comment>
<evidence type="ECO:0000256" key="1">
    <source>
        <dbReference type="SAM" id="MobiDB-lite"/>
    </source>
</evidence>
<dbReference type="Proteomes" id="UP000605427">
    <property type="component" value="Unassembled WGS sequence"/>
</dbReference>
<proteinExistence type="predicted"/>
<name>A0ABQ2A1R1_9BACL</name>
<gene>
    <name evidence="2" type="ORF">GCM10007362_39670</name>
</gene>
<feature type="region of interest" description="Disordered" evidence="1">
    <location>
        <begin position="1"/>
        <end position="20"/>
    </location>
</feature>
<evidence type="ECO:0000313" key="2">
    <source>
        <dbReference type="EMBL" id="GGH84489.1"/>
    </source>
</evidence>
<accession>A0ABQ2A1R1</accession>
<dbReference type="EMBL" id="BMDD01000005">
    <property type="protein sequence ID" value="GGH84489.1"/>
    <property type="molecule type" value="Genomic_DNA"/>
</dbReference>
<keyword evidence="3" id="KW-1185">Reference proteome</keyword>
<protein>
    <submittedName>
        <fullName evidence="2">Uncharacterized protein</fullName>
    </submittedName>
</protein>
<evidence type="ECO:0000313" key="3">
    <source>
        <dbReference type="Proteomes" id="UP000605427"/>
    </source>
</evidence>